<dbReference type="PANTHER" id="PTHR24379:SF127">
    <property type="entry name" value="BLOODY FINGERS-RELATED"/>
    <property type="match status" value="1"/>
</dbReference>
<feature type="non-terminal residue" evidence="8">
    <location>
        <position position="1"/>
    </location>
</feature>
<feature type="region of interest" description="Disordered" evidence="6">
    <location>
        <begin position="522"/>
        <end position="623"/>
    </location>
</feature>
<dbReference type="SUPFAM" id="SSF57667">
    <property type="entry name" value="beta-beta-alpha zinc fingers"/>
    <property type="match status" value="2"/>
</dbReference>
<evidence type="ECO:0000256" key="6">
    <source>
        <dbReference type="SAM" id="MobiDB-lite"/>
    </source>
</evidence>
<reference evidence="8" key="1">
    <citation type="submission" date="2023-10" db="EMBL/GenBank/DDBJ databases">
        <title>Genome assembly of Pristionchus species.</title>
        <authorList>
            <person name="Yoshida K."/>
            <person name="Sommer R.J."/>
        </authorList>
    </citation>
    <scope>NUCLEOTIDE SEQUENCE</scope>
    <source>
        <strain evidence="8">RS0144</strain>
    </source>
</reference>
<comment type="caution">
    <text evidence="8">The sequence shown here is derived from an EMBL/GenBank/DDBJ whole genome shotgun (WGS) entry which is preliminary data.</text>
</comment>
<feature type="region of interest" description="Disordered" evidence="6">
    <location>
        <begin position="47"/>
        <end position="75"/>
    </location>
</feature>
<feature type="compositionally biased region" description="Low complexity" evidence="6">
    <location>
        <begin position="529"/>
        <end position="545"/>
    </location>
</feature>
<sequence>SRMLNTYMNWDNILNNDAVCERAALDAAKLLDSTCFLAAMDDDSLESAPEAASNENGYFERSDERASGGAEPSSKRARLDEVVLYDLDAAHQPFNGTQDEPEKEYFELQPSTSYSYEAPAHDFFAAPVDGPSTSYSEPAQDFFAAPDDVHDILYGLDCPPSTSAASVVQHDEQPEPERSEEDQWVDFYYELEDPHADLVDKVKAQMAKSDEEIAKIDAEFTSALIEKATVDQMITVKFSKNKVYKEPGKKDHVVFVCFVCSRGFLTTEEMCVHVQESHLKAGAVRDFKCRYCRRSFAKRQKLMEHERKHEQPEAKFACEKCPAFYNTRDTLERHYSDKHGCRMDGTMIERKQLECEKCGKQFGVKKELQYHGYYCGKQEEIAEKRAAKRARERIELPYVTPASPLARVVKDKSCPVCGVVTASMQSRNRHVQRQHPERYEEVMSAVHVYTLTPELLAARPFSCPTCDKVFATQASLTQHERRLHAANPWKSYFCPKCSMGYPLASELRKHVKKNEGRLMCRARGRGDCSPSNSASTSGFSSRASSVTPKLRAALSPGTVPMMRPSSNTPISLSDAPNPARERCGPKKRRLLKKEEVEEADEMETDETPAIAADDGAVADDDDAMMDGTLDEEIAADEAAGRKMDTLDDFEF</sequence>
<feature type="domain" description="C2H2-type" evidence="7">
    <location>
        <begin position="461"/>
        <end position="489"/>
    </location>
</feature>
<dbReference type="SMART" id="SM00355">
    <property type="entry name" value="ZnF_C2H2"/>
    <property type="match status" value="7"/>
</dbReference>
<evidence type="ECO:0000313" key="9">
    <source>
        <dbReference type="Proteomes" id="UP001432027"/>
    </source>
</evidence>
<dbReference type="InterPro" id="IPR036236">
    <property type="entry name" value="Znf_C2H2_sf"/>
</dbReference>
<evidence type="ECO:0000256" key="4">
    <source>
        <dbReference type="ARBA" id="ARBA00022833"/>
    </source>
</evidence>
<dbReference type="Pfam" id="PF00096">
    <property type="entry name" value="zf-C2H2"/>
    <property type="match status" value="1"/>
</dbReference>
<dbReference type="PANTHER" id="PTHR24379">
    <property type="entry name" value="KRAB AND ZINC FINGER DOMAIN-CONTAINING"/>
    <property type="match status" value="1"/>
</dbReference>
<name>A0AAV5TVZ6_9BILA</name>
<dbReference type="GO" id="GO:0000977">
    <property type="term" value="F:RNA polymerase II transcription regulatory region sequence-specific DNA binding"/>
    <property type="evidence" value="ECO:0007669"/>
    <property type="project" value="TreeGrafter"/>
</dbReference>
<dbReference type="EMBL" id="BTSX01000005">
    <property type="protein sequence ID" value="GMS98377.1"/>
    <property type="molecule type" value="Genomic_DNA"/>
</dbReference>
<dbReference type="InterPro" id="IPR013087">
    <property type="entry name" value="Znf_C2H2_type"/>
</dbReference>
<evidence type="ECO:0000256" key="2">
    <source>
        <dbReference type="ARBA" id="ARBA00022737"/>
    </source>
</evidence>
<dbReference type="Proteomes" id="UP001432027">
    <property type="component" value="Unassembled WGS sequence"/>
</dbReference>
<feature type="domain" description="C2H2-type" evidence="7">
    <location>
        <begin position="287"/>
        <end position="314"/>
    </location>
</feature>
<dbReference type="PROSITE" id="PS00028">
    <property type="entry name" value="ZINC_FINGER_C2H2_1"/>
    <property type="match status" value="2"/>
</dbReference>
<protein>
    <recommendedName>
        <fullName evidence="7">C2H2-type domain-containing protein</fullName>
    </recommendedName>
</protein>
<dbReference type="GO" id="GO:0000981">
    <property type="term" value="F:DNA-binding transcription factor activity, RNA polymerase II-specific"/>
    <property type="evidence" value="ECO:0007669"/>
    <property type="project" value="TreeGrafter"/>
</dbReference>
<organism evidence="8 9">
    <name type="scientific">Pristionchus entomophagus</name>
    <dbReference type="NCBI Taxonomy" id="358040"/>
    <lineage>
        <taxon>Eukaryota</taxon>
        <taxon>Metazoa</taxon>
        <taxon>Ecdysozoa</taxon>
        <taxon>Nematoda</taxon>
        <taxon>Chromadorea</taxon>
        <taxon>Rhabditida</taxon>
        <taxon>Rhabditina</taxon>
        <taxon>Diplogasteromorpha</taxon>
        <taxon>Diplogasteroidea</taxon>
        <taxon>Neodiplogasteridae</taxon>
        <taxon>Pristionchus</taxon>
    </lineage>
</organism>
<proteinExistence type="predicted"/>
<keyword evidence="4" id="KW-0862">Zinc</keyword>
<keyword evidence="2" id="KW-0677">Repeat</keyword>
<evidence type="ECO:0000259" key="7">
    <source>
        <dbReference type="PROSITE" id="PS50157"/>
    </source>
</evidence>
<evidence type="ECO:0000256" key="1">
    <source>
        <dbReference type="ARBA" id="ARBA00022723"/>
    </source>
</evidence>
<dbReference type="PROSITE" id="PS50157">
    <property type="entry name" value="ZINC_FINGER_C2H2_2"/>
    <property type="match status" value="2"/>
</dbReference>
<dbReference type="AlphaFoldDB" id="A0AAV5TVZ6"/>
<feature type="compositionally biased region" description="Acidic residues" evidence="6">
    <location>
        <begin position="596"/>
        <end position="606"/>
    </location>
</feature>
<evidence type="ECO:0000256" key="3">
    <source>
        <dbReference type="ARBA" id="ARBA00022771"/>
    </source>
</evidence>
<accession>A0AAV5TVZ6</accession>
<keyword evidence="9" id="KW-1185">Reference proteome</keyword>
<dbReference type="Gene3D" id="3.30.160.60">
    <property type="entry name" value="Classic Zinc Finger"/>
    <property type="match status" value="3"/>
</dbReference>
<gene>
    <name evidence="8" type="ORF">PENTCL1PPCAC_20552</name>
</gene>
<evidence type="ECO:0000256" key="5">
    <source>
        <dbReference type="PROSITE-ProRule" id="PRU00042"/>
    </source>
</evidence>
<dbReference type="GO" id="GO:0008270">
    <property type="term" value="F:zinc ion binding"/>
    <property type="evidence" value="ECO:0007669"/>
    <property type="project" value="UniProtKB-KW"/>
</dbReference>
<dbReference type="Pfam" id="PF13912">
    <property type="entry name" value="zf-C2H2_6"/>
    <property type="match status" value="1"/>
</dbReference>
<keyword evidence="1" id="KW-0479">Metal-binding</keyword>
<evidence type="ECO:0000313" key="8">
    <source>
        <dbReference type="EMBL" id="GMS98377.1"/>
    </source>
</evidence>
<dbReference type="GO" id="GO:0005634">
    <property type="term" value="C:nucleus"/>
    <property type="evidence" value="ECO:0007669"/>
    <property type="project" value="TreeGrafter"/>
</dbReference>
<keyword evidence="3 5" id="KW-0863">Zinc-finger</keyword>